<reference evidence="2 3" key="1">
    <citation type="submission" date="2019-02" db="EMBL/GenBank/DDBJ databases">
        <title>Isolation and identification of novel species under the genus Muribaculum.</title>
        <authorList>
            <person name="Miyake S."/>
            <person name="Ding Y."/>
            <person name="Low A."/>
            <person name="Soh M."/>
            <person name="Seedorf H."/>
        </authorList>
    </citation>
    <scope>NUCLEOTIDE SEQUENCE [LARGE SCALE GENOMIC DNA]</scope>
    <source>
        <strain evidence="2 3">TLL-A4</strain>
    </source>
</reference>
<evidence type="ECO:0000313" key="3">
    <source>
        <dbReference type="Proteomes" id="UP000297031"/>
    </source>
</evidence>
<name>A0A4P7VEV7_9BACT</name>
<dbReference type="Pfam" id="PF08534">
    <property type="entry name" value="Redoxin"/>
    <property type="match status" value="1"/>
</dbReference>
<evidence type="ECO:0000313" key="2">
    <source>
        <dbReference type="EMBL" id="QCD35213.1"/>
    </source>
</evidence>
<dbReference type="GO" id="GO:0016491">
    <property type="term" value="F:oxidoreductase activity"/>
    <property type="evidence" value="ECO:0007669"/>
    <property type="project" value="InterPro"/>
</dbReference>
<dbReference type="RefSeq" id="WP_136409995.1">
    <property type="nucleotide sequence ID" value="NZ_CP039393.1"/>
</dbReference>
<dbReference type="SUPFAM" id="SSF52833">
    <property type="entry name" value="Thioredoxin-like"/>
    <property type="match status" value="1"/>
</dbReference>
<dbReference type="PROSITE" id="PS51352">
    <property type="entry name" value="THIOREDOXIN_2"/>
    <property type="match status" value="1"/>
</dbReference>
<feature type="domain" description="Thioredoxin" evidence="1">
    <location>
        <begin position="107"/>
        <end position="257"/>
    </location>
</feature>
<dbReference type="CDD" id="cd02966">
    <property type="entry name" value="TlpA_like_family"/>
    <property type="match status" value="1"/>
</dbReference>
<sequence>MKKFILSVIIALSWNISMAITPTRYFIGKTEVPESLWESTPDSLKYSILKIEYDSVTVIEADLPMTHYLDSINGDYIIKKRSEEEISAIEKALGISFKNYTTNVTVVSINDKAPQINLVKYSDNSSVTEFIVPGNCYLFSFWATWCGNCLIELKEEFIPSIANEFKDVPTFKFVPICIDSTASELEKFFKSAHGRKWDYLSQTTYLDTDRLANSKYAKSGIMPLNVVVGKDGVIKYIHSGKITTEEELSELRNAIIDGL</sequence>
<evidence type="ECO:0000259" key="1">
    <source>
        <dbReference type="PROSITE" id="PS51352"/>
    </source>
</evidence>
<dbReference type="PANTHER" id="PTHR42852:SF17">
    <property type="entry name" value="THIOREDOXIN-LIKE PROTEIN HI_1115"/>
    <property type="match status" value="1"/>
</dbReference>
<protein>
    <submittedName>
        <fullName evidence="2">TlpA family protein disulfide reductase</fullName>
    </submittedName>
</protein>
<dbReference type="InterPro" id="IPR013740">
    <property type="entry name" value="Redoxin"/>
</dbReference>
<dbReference type="Gene3D" id="3.40.30.10">
    <property type="entry name" value="Glutaredoxin"/>
    <property type="match status" value="1"/>
</dbReference>
<dbReference type="PANTHER" id="PTHR42852">
    <property type="entry name" value="THIOL:DISULFIDE INTERCHANGE PROTEIN DSBE"/>
    <property type="match status" value="1"/>
</dbReference>
<dbReference type="EMBL" id="CP039393">
    <property type="protein sequence ID" value="QCD35213.1"/>
    <property type="molecule type" value="Genomic_DNA"/>
</dbReference>
<dbReference type="InterPro" id="IPR036249">
    <property type="entry name" value="Thioredoxin-like_sf"/>
</dbReference>
<organism evidence="2 3">
    <name type="scientific">Muribaculum gordoncarteri</name>
    <dbReference type="NCBI Taxonomy" id="2530390"/>
    <lineage>
        <taxon>Bacteria</taxon>
        <taxon>Pseudomonadati</taxon>
        <taxon>Bacteroidota</taxon>
        <taxon>Bacteroidia</taxon>
        <taxon>Bacteroidales</taxon>
        <taxon>Muribaculaceae</taxon>
        <taxon>Muribaculum</taxon>
    </lineage>
</organism>
<dbReference type="KEGG" id="mgod:E7746_04580"/>
<keyword evidence="3" id="KW-1185">Reference proteome</keyword>
<dbReference type="AlphaFoldDB" id="A0A4P7VEV7"/>
<proteinExistence type="predicted"/>
<dbReference type="Proteomes" id="UP000297031">
    <property type="component" value="Chromosome"/>
</dbReference>
<dbReference type="OrthoDB" id="9794348at2"/>
<gene>
    <name evidence="2" type="ORF">E7746_04580</name>
</gene>
<dbReference type="InterPro" id="IPR050553">
    <property type="entry name" value="Thioredoxin_ResA/DsbE_sf"/>
</dbReference>
<accession>A0A4P7VEV7</accession>
<dbReference type="InterPro" id="IPR013766">
    <property type="entry name" value="Thioredoxin_domain"/>
</dbReference>